<keyword evidence="6" id="KW-0808">Transferase</keyword>
<evidence type="ECO:0000313" key="8">
    <source>
        <dbReference type="EMBL" id="OUM29982.1"/>
    </source>
</evidence>
<keyword evidence="4" id="KW-0677">Repeat</keyword>
<evidence type="ECO:0000256" key="6">
    <source>
        <dbReference type="PROSITE-ProRule" id="PRU01398"/>
    </source>
</evidence>
<dbReference type="EC" id="2.3.2.27" evidence="2"/>
<dbReference type="PANTHER" id="PTHR48051:SF46">
    <property type="entry name" value="LEUCINE RICH REPEAT-CONTAINING DOMAIN PROTEIN"/>
    <property type="match status" value="1"/>
</dbReference>
<dbReference type="InterPro" id="IPR001611">
    <property type="entry name" value="Leu-rich_rpt"/>
</dbReference>
<dbReference type="SUPFAM" id="SSF52058">
    <property type="entry name" value="L domain-like"/>
    <property type="match status" value="1"/>
</dbReference>
<evidence type="ECO:0000313" key="9">
    <source>
        <dbReference type="Proteomes" id="UP000196082"/>
    </source>
</evidence>
<keyword evidence="6" id="KW-0833">Ubl conjugation pathway</keyword>
<dbReference type="InterPro" id="IPR046673">
    <property type="entry name" value="ToxA_N"/>
</dbReference>
<dbReference type="SMART" id="SM00369">
    <property type="entry name" value="LRR_TYP"/>
    <property type="match status" value="4"/>
</dbReference>
<organism evidence="8 9">
    <name type="scientific">Pseudomonas putida</name>
    <name type="common">Arthrobacter siderocapsulatus</name>
    <dbReference type="NCBI Taxonomy" id="303"/>
    <lineage>
        <taxon>Bacteria</taxon>
        <taxon>Pseudomonadati</taxon>
        <taxon>Pseudomonadota</taxon>
        <taxon>Gammaproteobacteria</taxon>
        <taxon>Pseudomonadales</taxon>
        <taxon>Pseudomonadaceae</taxon>
        <taxon>Pseudomonas</taxon>
    </lineage>
</organism>
<dbReference type="GO" id="GO:0016567">
    <property type="term" value="P:protein ubiquitination"/>
    <property type="evidence" value="ECO:0007669"/>
    <property type="project" value="InterPro"/>
</dbReference>
<dbReference type="Proteomes" id="UP000196082">
    <property type="component" value="Unassembled WGS sequence"/>
</dbReference>
<evidence type="ECO:0000256" key="1">
    <source>
        <dbReference type="ARBA" id="ARBA00000900"/>
    </source>
</evidence>
<keyword evidence="5" id="KW-0843">Virulence</keyword>
<dbReference type="InterPro" id="IPR050216">
    <property type="entry name" value="LRR_domain-containing"/>
</dbReference>
<comment type="catalytic activity">
    <reaction evidence="1">
        <text>S-ubiquitinyl-[E2 ubiquitin-conjugating enzyme]-L-cysteine + [acceptor protein]-L-lysine = [E2 ubiquitin-conjugating enzyme]-L-cysteine + N(6)-ubiquitinyl-[acceptor protein]-L-lysine.</text>
        <dbReference type="EC" id="2.3.2.27"/>
    </reaction>
</comment>
<dbReference type="InterPro" id="IPR029487">
    <property type="entry name" value="NEL_dom"/>
</dbReference>
<comment type="caution">
    <text evidence="8">The sequence shown here is derived from an EMBL/GenBank/DDBJ whole genome shotgun (WGS) entry which is preliminary data.</text>
</comment>
<keyword evidence="6" id="KW-0832">Ubl conjugation</keyword>
<comment type="similarity">
    <text evidence="6">Belongs to the LRR-containing bacterial E3 ligase family.</text>
</comment>
<dbReference type="Pfam" id="PF13855">
    <property type="entry name" value="LRR_8"/>
    <property type="match status" value="1"/>
</dbReference>
<evidence type="ECO:0000256" key="2">
    <source>
        <dbReference type="ARBA" id="ARBA00012483"/>
    </source>
</evidence>
<keyword evidence="6" id="KW-1035">Host cytoplasm</keyword>
<dbReference type="GO" id="GO:0061630">
    <property type="term" value="F:ubiquitin protein ligase activity"/>
    <property type="evidence" value="ECO:0007669"/>
    <property type="project" value="UniProtKB-EC"/>
</dbReference>
<dbReference type="PROSITE" id="PS52053">
    <property type="entry name" value="NEL"/>
    <property type="match status" value="1"/>
</dbReference>
<evidence type="ECO:0000256" key="4">
    <source>
        <dbReference type="ARBA" id="ARBA00022737"/>
    </source>
</evidence>
<dbReference type="InterPro" id="IPR003591">
    <property type="entry name" value="Leu-rich_rpt_typical-subtyp"/>
</dbReference>
<reference evidence="8 9" key="1">
    <citation type="submission" date="2017-05" db="EMBL/GenBank/DDBJ databases">
        <title>Whole genome sequence of Pseudomonas putida isolate 1312 commercialized as a biostimulant.</title>
        <authorList>
            <person name="Crovadore J."/>
            <person name="Blanc P."/>
            <person name="Chablais R."/>
            <person name="Cochard B."/>
            <person name="Grizard D."/>
            <person name="Lefort F."/>
        </authorList>
    </citation>
    <scope>NUCLEOTIDE SEQUENCE [LARGE SCALE GENOMIC DNA]</scope>
    <source>
        <strain evidence="8 9">1312</strain>
    </source>
</reference>
<keyword evidence="3" id="KW-0433">Leucine-rich repeat</keyword>
<comment type="PTM">
    <text evidence="6">Ubiquitinated in the presence of host E1 ubiquitin-activating enzyme, E2 ubiquitin-conjugating enzyme and ubiquitin.</text>
</comment>
<dbReference type="GO" id="GO:0005576">
    <property type="term" value="C:extracellular region"/>
    <property type="evidence" value="ECO:0007669"/>
    <property type="project" value="UniProtKB-UniRule"/>
</dbReference>
<evidence type="ECO:0000256" key="3">
    <source>
        <dbReference type="ARBA" id="ARBA00022614"/>
    </source>
</evidence>
<feature type="domain" description="NEL" evidence="7">
    <location>
        <begin position="1215"/>
        <end position="1496"/>
    </location>
</feature>
<dbReference type="GO" id="GO:0005737">
    <property type="term" value="C:cytoplasm"/>
    <property type="evidence" value="ECO:0007669"/>
    <property type="project" value="TreeGrafter"/>
</dbReference>
<gene>
    <name evidence="8" type="ORF">B8W72_17895</name>
</gene>
<dbReference type="Pfam" id="PF14496">
    <property type="entry name" value="NEL"/>
    <property type="match status" value="1"/>
</dbReference>
<feature type="active site" description="Glycyl thioester intermediate" evidence="6">
    <location>
        <position position="1300"/>
    </location>
</feature>
<accession>A0A1Y3L3J6</accession>
<dbReference type="EMBL" id="NFSB01000081">
    <property type="protein sequence ID" value="OUM29982.1"/>
    <property type="molecule type" value="Genomic_DNA"/>
</dbReference>
<dbReference type="Gene3D" id="3.80.10.10">
    <property type="entry name" value="Ribonuclease Inhibitor"/>
    <property type="match status" value="1"/>
</dbReference>
<protein>
    <recommendedName>
        <fullName evidence="2">RING-type E3 ubiquitin transferase</fullName>
        <ecNumber evidence="2">2.3.2.27</ecNumber>
    </recommendedName>
</protein>
<sequence>MRSFPQDASIRTSVSDADVQKVTDAFIHKRLPSWITGASADDIATLRTLMANHQLSRQAVQDATASVVPLHTFAEKTFSEGLASILPGGHELSSLDWQKKVRTLVGASVPRIEESYVVYPALQRLMQNFAEGETPLVGSGLVVKGTTAVVSGNLERVIQICRTLDAGAQYQALLKEHFRKNQALLAKDNYEGFKLAVHVAFLKNIIDDDVRIALEHYAATHPVGAAQQTPAGATPTLKAYPGLMSMLQVLVHESLFIQLRTADGTDAGVVAYLPGPGDALSWYESKQLLVEALVTKLKRADDQRAFLQWIALKDRETFYRTLQQRLLDASPDLEIDGETGGANIFEKWALEQCQRAEEDAKVLLVPNADADSEASHARMEQWKSMGWGLVGLAGFFIPAVGAVMLAQLVVQVCTDVYEGVSDWAKGHDHEALQHALSVAETVAAAAVTTGVVVGAGAAVRQFTRSAVVDGLEAVELEDGTQRLWSDQLSVYQSPVEGAELKDDGLYSKAGRRWVGIDGRFYEVHQPKANGPWRLRHPRRPGAYGPVIESNEERLWMLHCERPLQWNDAVKMLARLWPQQRPLDQQRAKQVLQAACSDVDELRAILVENRALPASLRDTLRRFEADERIERFFTDLGTEGAEIGDQALFDWCAQRPGMAGLSAAERPEAFLEQQVVLRRALFEHLTYVDAGDDAVVALIRRDFPGLPTDHALELSGKVSLRQREQVELLRRLPLEVSTEARALLQLARLSRAQQGLMLRNAYSQVSDEVTIEMLSRLPMWVFNRRLELRVGSAEGRLLAIYNSSAPDDTKVVLARKNEQFWLYDDQGVALEEQSSVPDDIFHTVSCLLTPEQRASLNPGDEAGYADALRRAAVQDLPKGRQKLLDRFGWGSDKGWFNPGQRLPDGRVGYPLGGAVSTARSPRSRLARRIAVLYQGDTPNQLEGHLFRLLDSPDPFEALLSEEDNLRMLNARLHAWIDDASEFEVPMRRLLADRLRQAWRRQLSIDMRNGGLGFVLDMSGYHVTSLPELDRAIDFHHVTTMVMINTPLQTVADGFFSCFRYLRRLNMASNCLSEMPTGLRHLTQLERLQLSGNRIRIAQQPPEPLRLLAQLQELDLSFNPIRWFELRFDQVPALRRLSLRRCSLLEWPGGLELCRLLESVDLSSNILTDVPETILQLPYAIRSGIRLNRNSISPMQLSRLYRRPPLPEHFHQQAVTPRASSREVWVTGQGEQRIARWDRLFAGTNAAELQQLLFELQGSADYRNEAYRADLTTRVWALLDAMDADAELAGYINTHAREITTCVDSVAERFSELHLHALVVGANRAGDATEEQLLKLGLGLYRLDRLKTFIRRDIAERIQLNPALDQIEASLYYLVTLAKEMDLPGQPSSMTFVSLGENGANLDAARDYVNAEQGVEARANFLAQQEFWRNWMEKQHETDYAAIDNDFQSKGDELFDRKAALTDLQYTEQFQAIQEERETELKRLTVLLTTQVLESQAV</sequence>
<dbReference type="RefSeq" id="WP_086977018.1">
    <property type="nucleotide sequence ID" value="NZ_NFSB01000081.1"/>
</dbReference>
<dbReference type="PANTHER" id="PTHR48051">
    <property type="match status" value="1"/>
</dbReference>
<dbReference type="InterPro" id="IPR032675">
    <property type="entry name" value="LRR_dom_sf"/>
</dbReference>
<evidence type="ECO:0000256" key="5">
    <source>
        <dbReference type="ARBA" id="ARBA00023026"/>
    </source>
</evidence>
<dbReference type="Pfam" id="PF20178">
    <property type="entry name" value="ToxA_N"/>
    <property type="match status" value="1"/>
</dbReference>
<name>A0A1Y3L3J6_PSEPU</name>
<evidence type="ECO:0000259" key="7">
    <source>
        <dbReference type="PROSITE" id="PS52053"/>
    </source>
</evidence>
<proteinExistence type="inferred from homology"/>
<dbReference type="Gene3D" id="1.20.58.360">
    <property type="entry name" value="Shigella T3SS effector IpaH defines"/>
    <property type="match status" value="1"/>
</dbReference>
<keyword evidence="6" id="KW-0964">Secreted</keyword>